<dbReference type="InterPro" id="IPR000420">
    <property type="entry name" value="Yeast_PIR_rpt"/>
</dbReference>
<dbReference type="OrthoDB" id="4869198at2759"/>
<sequence length="329" mass="32707">MKFSTISSFLSVAGIAAVTAADAVSSQTCVPYDGICYQNGVNQGPCCGDGICAGSRCRNPKTETGAPTTATSTASPQPTCVPYDGICYQNGVDYGACCGDGICAGSRCRNPKTETGKPTTTATTSTSTAQPTCVPYDGICYQNGVNQGACCGDGICAGSRCRNPKTETGAPTTATSTASPQPTCVPYDGICYQNGVDYGACCGDGICAGSRCRNPKTETGKPTTTATTSTSTAQPTCVPYDGICYQNGVNQGACCGDGICAGSRCRNPNTETGKPATTPGQTTGGAVVTQISDGQIQAPTGAPTVPVVAGAGKAIPGLAAAGAAVAFLL</sequence>
<evidence type="ECO:0000313" key="4">
    <source>
        <dbReference type="Proteomes" id="UP000076863"/>
    </source>
</evidence>
<proteinExistence type="predicted"/>
<feature type="chain" id="PRO_5007885115" evidence="2">
    <location>
        <begin position="21"/>
        <end position="329"/>
    </location>
</feature>
<keyword evidence="4" id="KW-1185">Reference proteome</keyword>
<comment type="caution">
    <text evidence="3">The sequence shown here is derived from an EMBL/GenBank/DDBJ whole genome shotgun (WGS) entry which is preliminary data.</text>
</comment>
<dbReference type="Proteomes" id="UP000076863">
    <property type="component" value="Unassembled WGS sequence"/>
</dbReference>
<name>A0A167D7C6_9HYPO</name>
<dbReference type="GO" id="GO:0005199">
    <property type="term" value="F:structural constituent of cell wall"/>
    <property type="evidence" value="ECO:0007669"/>
    <property type="project" value="InterPro"/>
</dbReference>
<dbReference type="EMBL" id="AZHA01000015">
    <property type="protein sequence ID" value="OAA42030.1"/>
    <property type="molecule type" value="Genomic_DNA"/>
</dbReference>
<accession>A0A167D7C6</accession>
<protein>
    <submittedName>
        <fullName evidence="3">PIR protein repeat protein</fullName>
    </submittedName>
</protein>
<organism evidence="3 4">
    <name type="scientific">Beauveria brongniartii RCEF 3172</name>
    <dbReference type="NCBI Taxonomy" id="1081107"/>
    <lineage>
        <taxon>Eukaryota</taxon>
        <taxon>Fungi</taxon>
        <taxon>Dikarya</taxon>
        <taxon>Ascomycota</taxon>
        <taxon>Pezizomycotina</taxon>
        <taxon>Sordariomycetes</taxon>
        <taxon>Hypocreomycetidae</taxon>
        <taxon>Hypocreales</taxon>
        <taxon>Cordycipitaceae</taxon>
        <taxon>Beauveria</taxon>
        <taxon>Beauveria brongniartii</taxon>
    </lineage>
</organism>
<keyword evidence="1 2" id="KW-0732">Signal</keyword>
<evidence type="ECO:0000256" key="1">
    <source>
        <dbReference type="ARBA" id="ARBA00022729"/>
    </source>
</evidence>
<dbReference type="PROSITE" id="PS50256">
    <property type="entry name" value="PIR_REPEAT_2"/>
    <property type="match status" value="1"/>
</dbReference>
<dbReference type="AlphaFoldDB" id="A0A167D7C6"/>
<evidence type="ECO:0000256" key="2">
    <source>
        <dbReference type="SAM" id="SignalP"/>
    </source>
</evidence>
<dbReference type="Pfam" id="PF00399">
    <property type="entry name" value="PIR"/>
    <property type="match status" value="1"/>
</dbReference>
<feature type="signal peptide" evidence="2">
    <location>
        <begin position="1"/>
        <end position="20"/>
    </location>
</feature>
<reference evidence="3 4" key="1">
    <citation type="journal article" date="2016" name="Genome Biol. Evol.">
        <title>Divergent and convergent evolution of fungal pathogenicity.</title>
        <authorList>
            <person name="Shang Y."/>
            <person name="Xiao G."/>
            <person name="Zheng P."/>
            <person name="Cen K."/>
            <person name="Zhan S."/>
            <person name="Wang C."/>
        </authorList>
    </citation>
    <scope>NUCLEOTIDE SEQUENCE [LARGE SCALE GENOMIC DNA]</scope>
    <source>
        <strain evidence="3 4">RCEF 3172</strain>
    </source>
</reference>
<evidence type="ECO:0000313" key="3">
    <source>
        <dbReference type="EMBL" id="OAA42030.1"/>
    </source>
</evidence>
<gene>
    <name evidence="3" type="ORF">BBO_05389</name>
</gene>